<dbReference type="AlphaFoldDB" id="A0A8K1FGQ2"/>
<accession>A0A8K1FGQ2</accession>
<proteinExistence type="predicted"/>
<dbReference type="OrthoDB" id="78153at2759"/>
<reference evidence="1" key="1">
    <citation type="submission" date="2019-03" db="EMBL/GenBank/DDBJ databases">
        <title>Long read genome sequence of the mycoparasitic Pythium oligandrum ATCC 38472 isolated from sugarbeet rhizosphere.</title>
        <authorList>
            <person name="Gaulin E."/>
        </authorList>
    </citation>
    <scope>NUCLEOTIDE SEQUENCE</scope>
    <source>
        <strain evidence="1">ATCC 38472_TT</strain>
    </source>
</reference>
<evidence type="ECO:0000313" key="1">
    <source>
        <dbReference type="EMBL" id="TMW61906.1"/>
    </source>
</evidence>
<keyword evidence="2" id="KW-1185">Reference proteome</keyword>
<protein>
    <submittedName>
        <fullName evidence="1">Uncharacterized protein</fullName>
    </submittedName>
</protein>
<name>A0A8K1FGQ2_PYTOL</name>
<comment type="caution">
    <text evidence="1">The sequence shown here is derived from an EMBL/GenBank/DDBJ whole genome shotgun (WGS) entry which is preliminary data.</text>
</comment>
<dbReference type="EMBL" id="SPLM01000075">
    <property type="protein sequence ID" value="TMW61906.1"/>
    <property type="molecule type" value="Genomic_DNA"/>
</dbReference>
<gene>
    <name evidence="1" type="ORF">Poli38472_010969</name>
</gene>
<evidence type="ECO:0000313" key="2">
    <source>
        <dbReference type="Proteomes" id="UP000794436"/>
    </source>
</evidence>
<dbReference type="Proteomes" id="UP000794436">
    <property type="component" value="Unassembled WGS sequence"/>
</dbReference>
<sequence>MAAHTETSVAPLWQQRITHSTCSFVTCADHLVLFQSLYQRTNRTRGSKILRCFPHCCPHHLDRNFCGSPLLIRVEDSKSLLSLELLVFARFRLVNSVDFGVGDCIAASDILSSIQSEQNPNGEWITADEQISLAQTHSRSFLLNPRARWFYSWESGVAKAHRLQEHALRVLVLAPM</sequence>
<organism evidence="1 2">
    <name type="scientific">Pythium oligandrum</name>
    <name type="common">Mycoparasitic fungus</name>
    <dbReference type="NCBI Taxonomy" id="41045"/>
    <lineage>
        <taxon>Eukaryota</taxon>
        <taxon>Sar</taxon>
        <taxon>Stramenopiles</taxon>
        <taxon>Oomycota</taxon>
        <taxon>Peronosporomycetes</taxon>
        <taxon>Pythiales</taxon>
        <taxon>Pythiaceae</taxon>
        <taxon>Pythium</taxon>
    </lineage>
</organism>